<dbReference type="InterPro" id="IPR007569">
    <property type="entry name" value="DUF559"/>
</dbReference>
<name>A0A417Z604_9MICO</name>
<evidence type="ECO:0000313" key="2">
    <source>
        <dbReference type="EMBL" id="RHW45874.1"/>
    </source>
</evidence>
<dbReference type="AlphaFoldDB" id="A0A417Z604"/>
<dbReference type="Proteomes" id="UP000285376">
    <property type="component" value="Unassembled WGS sequence"/>
</dbReference>
<evidence type="ECO:0000313" key="3">
    <source>
        <dbReference type="Proteomes" id="UP000285376"/>
    </source>
</evidence>
<comment type="caution">
    <text evidence="2">The sequence shown here is derived from an EMBL/GenBank/DDBJ whole genome shotgun (WGS) entry which is preliminary data.</text>
</comment>
<reference evidence="2 3" key="1">
    <citation type="submission" date="2018-08" db="EMBL/GenBank/DDBJ databases">
        <title>Whole genome sequence analysis of Dermacoccus abyssi bacteria isolated from Deep Mariana trench Micromonospora spp reveals genes involved in the environmental adaptation and production of secondary metabolites.</title>
        <authorList>
            <person name="Abdel-Mageed W.M."/>
            <person name="Lehri B."/>
            <person name="Nouioui I."/>
            <person name="Goodfellow I."/>
            <person name="Jaspars M."/>
            <person name="Karlyshev A."/>
        </authorList>
    </citation>
    <scope>NUCLEOTIDE SEQUENCE [LARGE SCALE GENOMIC DNA]</scope>
    <source>
        <strain evidence="2 3">MT1.1</strain>
    </source>
</reference>
<feature type="domain" description="DUF559" evidence="1">
    <location>
        <begin position="222"/>
        <end position="300"/>
    </location>
</feature>
<sequence>MTPRWKQTHERAVALAESSYGVVNRARLRQIGVTREDVRTHVRAGRWMQLGDNTFRPPTNAWCPERSPIAVAVFETQGPAWAEASSALILHGLRGWSAQQIIVALPHYGQRTSFPPGTRGMFLFRPPRLSQTPIPHSHPAWASLRAAAIARTDREAATVLAMTVQQRLARADDYWQALECLPKLHRRKLIRELLGDITTGSESIGEIDFVQLCRRRGLPVPDRQVRRRHPNGSYYLDVRWEAAKLTVEIDGMHHFVGDNPTQDALRQNYLTLGGDAVLRIPVVALRTDPDPFFAQIEHRLRDAGLL</sequence>
<dbReference type="EMBL" id="QWLM01000007">
    <property type="protein sequence ID" value="RHW45874.1"/>
    <property type="molecule type" value="Genomic_DNA"/>
</dbReference>
<organism evidence="2 3">
    <name type="scientific">Dermacoccus abyssi</name>
    <dbReference type="NCBI Taxonomy" id="322596"/>
    <lineage>
        <taxon>Bacteria</taxon>
        <taxon>Bacillati</taxon>
        <taxon>Actinomycetota</taxon>
        <taxon>Actinomycetes</taxon>
        <taxon>Micrococcales</taxon>
        <taxon>Dermacoccaceae</taxon>
        <taxon>Dermacoccus</taxon>
    </lineage>
</organism>
<protein>
    <submittedName>
        <fullName evidence="2">DUF559 domain-containing protein</fullName>
    </submittedName>
</protein>
<accession>A0A417Z604</accession>
<evidence type="ECO:0000259" key="1">
    <source>
        <dbReference type="Pfam" id="PF04480"/>
    </source>
</evidence>
<gene>
    <name evidence="2" type="ORF">D1832_07685</name>
</gene>
<proteinExistence type="predicted"/>
<dbReference type="Pfam" id="PF04480">
    <property type="entry name" value="DUF559"/>
    <property type="match status" value="1"/>
</dbReference>